<evidence type="ECO:0000259" key="15">
    <source>
        <dbReference type="PROSITE" id="PS52002"/>
    </source>
</evidence>
<feature type="short sequence motif" description="FFD box" evidence="9">
    <location>
        <begin position="1183"/>
        <end position="1198"/>
    </location>
</feature>
<dbReference type="PANTHER" id="PTHR13586:SF16">
    <property type="entry name" value="PROTEIN DECAPPING 5-LIKE"/>
    <property type="match status" value="1"/>
</dbReference>
<evidence type="ECO:0000256" key="10">
    <source>
        <dbReference type="PROSITE-ProRule" id="PRU00869"/>
    </source>
</evidence>
<dbReference type="PROSITE" id="PS51536">
    <property type="entry name" value="TFG"/>
    <property type="match status" value="1"/>
</dbReference>
<evidence type="ECO:0000256" key="7">
    <source>
        <dbReference type="ARBA" id="ARBA00023242"/>
    </source>
</evidence>
<feature type="domain" description="Sm" evidence="15">
    <location>
        <begin position="674"/>
        <end position="757"/>
    </location>
</feature>
<dbReference type="InterPro" id="IPR012935">
    <property type="entry name" value="NuBaID_N"/>
</dbReference>
<dbReference type="GO" id="GO:0033962">
    <property type="term" value="P:P-body assembly"/>
    <property type="evidence" value="ECO:0007669"/>
    <property type="project" value="TreeGrafter"/>
</dbReference>
<dbReference type="GO" id="GO:0006397">
    <property type="term" value="P:mRNA processing"/>
    <property type="evidence" value="ECO:0007669"/>
    <property type="project" value="UniProtKB-KW"/>
</dbReference>
<evidence type="ECO:0000256" key="11">
    <source>
        <dbReference type="SAM" id="MobiDB-lite"/>
    </source>
</evidence>
<dbReference type="GO" id="GO:0003729">
    <property type="term" value="F:mRNA binding"/>
    <property type="evidence" value="ECO:0007669"/>
    <property type="project" value="TreeGrafter"/>
</dbReference>
<keyword evidence="17" id="KW-1185">Reference proteome</keyword>
<evidence type="ECO:0000256" key="2">
    <source>
        <dbReference type="ARBA" id="ARBA00004201"/>
    </source>
</evidence>
<evidence type="ECO:0000256" key="6">
    <source>
        <dbReference type="ARBA" id="ARBA00022664"/>
    </source>
</evidence>
<evidence type="ECO:0000259" key="14">
    <source>
        <dbReference type="PROSITE" id="PS51536"/>
    </source>
</evidence>
<dbReference type="GO" id="GO:0005634">
    <property type="term" value="C:nucleus"/>
    <property type="evidence" value="ECO:0007669"/>
    <property type="project" value="UniProtKB-SubCell"/>
</dbReference>
<feature type="compositionally biased region" description="Acidic residues" evidence="11">
    <location>
        <begin position="1158"/>
        <end position="1174"/>
    </location>
</feature>
<feature type="short sequence motif" description="TFG box" evidence="10">
    <location>
        <begin position="1205"/>
        <end position="1225"/>
    </location>
</feature>
<dbReference type="AlphaFoldDB" id="A0A4Y7K9C7"/>
<comment type="function">
    <text evidence="8">As a component of the decapping complex, involved in the degradation of mRNAs. Promotes P-body formation. Translational repressor.</text>
</comment>
<feature type="compositionally biased region" description="Basic and acidic residues" evidence="11">
    <location>
        <begin position="1200"/>
        <end position="1218"/>
    </location>
</feature>
<dbReference type="STRING" id="3469.A0A4Y7K9C7"/>
<keyword evidence="5" id="KW-0678">Repressor</keyword>
<evidence type="ECO:0000259" key="12">
    <source>
        <dbReference type="PROSITE" id="PS51512"/>
    </source>
</evidence>
<keyword evidence="4" id="KW-0963">Cytoplasm</keyword>
<dbReference type="Gene3D" id="2.30.30.100">
    <property type="match status" value="1"/>
</dbReference>
<feature type="domain" description="DFDF" evidence="12">
    <location>
        <begin position="1117"/>
        <end position="1153"/>
    </location>
</feature>
<dbReference type="PANTHER" id="PTHR13586">
    <property type="entry name" value="SCD6 PROTEIN-RELATED"/>
    <property type="match status" value="1"/>
</dbReference>
<dbReference type="InterPro" id="IPR025609">
    <property type="entry name" value="Lsm14-like_N"/>
</dbReference>
<organism evidence="16 17">
    <name type="scientific">Papaver somniferum</name>
    <name type="common">Opium poppy</name>
    <dbReference type="NCBI Taxonomy" id="3469"/>
    <lineage>
        <taxon>Eukaryota</taxon>
        <taxon>Viridiplantae</taxon>
        <taxon>Streptophyta</taxon>
        <taxon>Embryophyta</taxon>
        <taxon>Tracheophyta</taxon>
        <taxon>Spermatophyta</taxon>
        <taxon>Magnoliopsida</taxon>
        <taxon>Ranunculales</taxon>
        <taxon>Papaveraceae</taxon>
        <taxon>Papaveroideae</taxon>
        <taxon>Papaver</taxon>
    </lineage>
</organism>
<dbReference type="Pfam" id="PF12701">
    <property type="entry name" value="LSM14"/>
    <property type="match status" value="1"/>
</dbReference>
<dbReference type="SUPFAM" id="SSF50182">
    <property type="entry name" value="Sm-like ribonucleoproteins"/>
    <property type="match status" value="1"/>
</dbReference>
<protein>
    <recommendedName>
        <fullName evidence="18">C3HC-type domain-containing protein</fullName>
    </recommendedName>
</protein>
<evidence type="ECO:0000256" key="4">
    <source>
        <dbReference type="ARBA" id="ARBA00022490"/>
    </source>
</evidence>
<feature type="region of interest" description="Disordered" evidence="11">
    <location>
        <begin position="1151"/>
        <end position="1270"/>
    </location>
</feature>
<dbReference type="Gramene" id="RZC69953">
    <property type="protein sequence ID" value="RZC69953"/>
    <property type="gene ID" value="C5167_033091"/>
</dbReference>
<evidence type="ECO:0000256" key="1">
    <source>
        <dbReference type="ARBA" id="ARBA00004123"/>
    </source>
</evidence>
<feature type="compositionally biased region" description="Pro residues" evidence="11">
    <location>
        <begin position="779"/>
        <end position="790"/>
    </location>
</feature>
<dbReference type="InterPro" id="IPR010920">
    <property type="entry name" value="LSM_dom_sf"/>
</dbReference>
<feature type="region of interest" description="Disordered" evidence="11">
    <location>
        <begin position="775"/>
        <end position="812"/>
    </location>
</feature>
<gene>
    <name evidence="16" type="ORF">C5167_033091</name>
</gene>
<dbReference type="PROSITE" id="PS52002">
    <property type="entry name" value="SM"/>
    <property type="match status" value="1"/>
</dbReference>
<feature type="region of interest" description="Disordered" evidence="11">
    <location>
        <begin position="1057"/>
        <end position="1119"/>
    </location>
</feature>
<dbReference type="Proteomes" id="UP000316621">
    <property type="component" value="Chromosome 7"/>
</dbReference>
<feature type="compositionally biased region" description="Low complexity" evidence="11">
    <location>
        <begin position="44"/>
        <end position="56"/>
    </location>
</feature>
<evidence type="ECO:0000256" key="8">
    <source>
        <dbReference type="ARBA" id="ARBA00059323"/>
    </source>
</evidence>
<sequence>MVTEEESEKRIQSIMDNIFRTPKPKSITSVSGKETSKRKRGDSTNESSESSNSTGGVLSVGRFKRPAILCGSSLSSEAPLCRPWDRSDLLRRLATFKSMTWFGKPKAVSAINCALRGWINVEMDIIACEACGSRLLFSTPSSWSRQQIEKAAAVFSLKLDSGHKLLCPWIDNACEERLAQFPPTTPPALADSYKERSSALLQLSALPKVSSSAIDYMRSLQLEGFLEETSTLEIGPGEASAVTYFGSVDGRLDSNLYYQALKLIALCGWEIRTLPYAVDCDVPTQSSANIRPEESSLQVLNQKRNSVIMSSTTGGDETDIDEERQSLSELQSDPASSVLDCRLCGASVGLWAFSTIRRPLEMFRLIGSSEVNGRKDPGNYSLIGNTSGVGGPREEAHVASNGIMSAVASLKEKPLSLNLSIAGGPSPAKQNYRATVSLPVVSRHFRSVSSKSDVRDRTSCALDNTNSIQEKDHTYNTPCVQIAQTDVRSDKRKTTEFGSNVQSRLNSEFNEVDPLRNEINSDTQERDCLGIGSDSSLLVCEAGNNVTSSVDANADSAGKKDSKIVNEGPNVQKSLEMQITTPSAHCSGKEVEEAQLDHAVEFDPIKQHRHFCPWIISTGNVAPGWQQTLKALDHEKDPSHLTITSSPPSTPMLEKTFHVSIINKEKEEANRSGTGSGSADSYIGSLISLTSKYEIRYEGVLYDINTEESSIGLRNVRSFGTEGRKKDGPQIPPNDKIYEYILFRGSDIKDLQVKSSPVPTTPPIDHDPAIIQSHYSHPPAVPTSFPPPVSGPVTDHSSQTSQMGPPAGSSFQGGMPLHQSGGSLGPWGSSPLPPNVNGSGLAMPMYWQGYYPPPTGLSMPPSMQQPMLRPPTGLSMPPSMQQPMQYPNINSSLLSGSTNLPVSSLPDIGSPLLQSSSNHSQPLTSTALSSTLPLTFSTVHSAALGPDTTSNLIPNKAPVSGYPPAPISASNSFVSPAPNNIFDTIGNGAPTSEKPKSVTGYAAADQKMPQLVNPGASSLTRVEAPVPSLVTPSQILKSGPTAFSSSMSSELAHKDVEVVQTSPPEPPRAPAETQPPILPLPSPPEQRRNAAQYHNYHNHHSYNSYNYRGRGRGRRNGILGAPTKFTEDFDFTAMNEKFNKDEVWGHLGKIAQSKDKEADENEEDEDYPQDEDVTESSKTDGKPVYVKDDFFDSLSSNALDQERRNGRTKFSEQVKIDTETFGNFPRHRGGWGGRGPPRGGRSRGYYHGTGNGGYVGGRGRGQAMSGRGYY</sequence>
<feature type="compositionally biased region" description="Gly residues" evidence="11">
    <location>
        <begin position="1247"/>
        <end position="1260"/>
    </location>
</feature>
<dbReference type="InterPro" id="IPR025768">
    <property type="entry name" value="TFG_box"/>
</dbReference>
<comment type="similarity">
    <text evidence="3">Belongs to the LSM14 family.</text>
</comment>
<feature type="region of interest" description="Disordered" evidence="11">
    <location>
        <begin position="309"/>
        <end position="331"/>
    </location>
</feature>
<dbReference type="Pfam" id="PF09532">
    <property type="entry name" value="FDF"/>
    <property type="match status" value="1"/>
</dbReference>
<feature type="domain" description="FFD box profile" evidence="13">
    <location>
        <begin position="1183"/>
        <end position="1198"/>
    </location>
</feature>
<dbReference type="EMBL" id="CM010721">
    <property type="protein sequence ID" value="RZC69953.1"/>
    <property type="molecule type" value="Genomic_DNA"/>
</dbReference>
<dbReference type="InterPro" id="IPR019050">
    <property type="entry name" value="FDF_dom"/>
</dbReference>
<feature type="domain" description="TFG box profile" evidence="14">
    <location>
        <begin position="1205"/>
        <end position="1225"/>
    </location>
</feature>
<dbReference type="FunFam" id="2.30.30.100:FF:000033">
    <property type="entry name" value="Trailer hitch, isoform C"/>
    <property type="match status" value="1"/>
</dbReference>
<evidence type="ECO:0000256" key="3">
    <source>
        <dbReference type="ARBA" id="ARBA00010415"/>
    </source>
</evidence>
<dbReference type="PROSITE" id="PS51512">
    <property type="entry name" value="DFDF"/>
    <property type="match status" value="1"/>
</dbReference>
<comment type="subcellular location">
    <subcellularLocation>
        <location evidence="2">Cytoplasm</location>
        <location evidence="2">P-body</location>
    </subcellularLocation>
    <subcellularLocation>
        <location evidence="1">Nucleus</location>
    </subcellularLocation>
</comment>
<evidence type="ECO:0000313" key="16">
    <source>
        <dbReference type="EMBL" id="RZC69953.1"/>
    </source>
</evidence>
<feature type="region of interest" description="Disordered" evidence="11">
    <location>
        <begin position="1"/>
        <end position="57"/>
    </location>
</feature>
<reference evidence="16 17" key="1">
    <citation type="journal article" date="2018" name="Science">
        <title>The opium poppy genome and morphinan production.</title>
        <authorList>
            <person name="Guo L."/>
            <person name="Winzer T."/>
            <person name="Yang X."/>
            <person name="Li Y."/>
            <person name="Ning Z."/>
            <person name="He Z."/>
            <person name="Teodor R."/>
            <person name="Lu Y."/>
            <person name="Bowser T.A."/>
            <person name="Graham I.A."/>
            <person name="Ye K."/>
        </authorList>
    </citation>
    <scope>NUCLEOTIDE SEQUENCE [LARGE SCALE GENOMIC DNA]</scope>
    <source>
        <strain evidence="17">cv. HN1</strain>
        <tissue evidence="16">Leaves</tissue>
    </source>
</reference>
<proteinExistence type="inferred from homology"/>
<keyword evidence="6" id="KW-0507">mRNA processing</keyword>
<dbReference type="InterPro" id="IPR047575">
    <property type="entry name" value="Sm"/>
</dbReference>
<dbReference type="SMART" id="SM01271">
    <property type="entry name" value="LSM14"/>
    <property type="match status" value="1"/>
</dbReference>
<name>A0A4Y7K9C7_PAPSO</name>
<dbReference type="GO" id="GO:0034063">
    <property type="term" value="P:stress granule assembly"/>
    <property type="evidence" value="ECO:0007669"/>
    <property type="project" value="TreeGrafter"/>
</dbReference>
<evidence type="ECO:0000256" key="5">
    <source>
        <dbReference type="ARBA" id="ARBA00022491"/>
    </source>
</evidence>
<dbReference type="SMART" id="SM01199">
    <property type="entry name" value="FDF"/>
    <property type="match status" value="1"/>
</dbReference>
<evidence type="ECO:0008006" key="18">
    <source>
        <dbReference type="Google" id="ProtNLM"/>
    </source>
</evidence>
<dbReference type="PROSITE" id="PS51513">
    <property type="entry name" value="FFD"/>
    <property type="match status" value="1"/>
</dbReference>
<feature type="compositionally biased region" description="Basic and acidic residues" evidence="11">
    <location>
        <begin position="1175"/>
        <end position="1190"/>
    </location>
</feature>
<dbReference type="GO" id="GO:0000932">
    <property type="term" value="C:P-body"/>
    <property type="evidence" value="ECO:0007669"/>
    <property type="project" value="UniProtKB-SubCell"/>
</dbReference>
<evidence type="ECO:0000313" key="17">
    <source>
        <dbReference type="Proteomes" id="UP000316621"/>
    </source>
</evidence>
<evidence type="ECO:0000256" key="9">
    <source>
        <dbReference type="PROSITE-ProRule" id="PRU00846"/>
    </source>
</evidence>
<evidence type="ECO:0000259" key="13">
    <source>
        <dbReference type="PROSITE" id="PS51513"/>
    </source>
</evidence>
<keyword evidence="7" id="KW-0539">Nucleus</keyword>
<dbReference type="InterPro" id="IPR025762">
    <property type="entry name" value="DFDF"/>
</dbReference>
<accession>A0A4Y7K9C7</accession>
<dbReference type="Pfam" id="PF07967">
    <property type="entry name" value="zf-C3HC"/>
    <property type="match status" value="1"/>
</dbReference>
<dbReference type="InterPro" id="IPR025761">
    <property type="entry name" value="FFD_box"/>
</dbReference>
<dbReference type="CDD" id="cd01736">
    <property type="entry name" value="LSm14_N"/>
    <property type="match status" value="1"/>
</dbReference>
<dbReference type="GO" id="GO:0008270">
    <property type="term" value="F:zinc ion binding"/>
    <property type="evidence" value="ECO:0007669"/>
    <property type="project" value="InterPro"/>
</dbReference>